<keyword evidence="5" id="KW-0547">Nucleotide-binding</keyword>
<gene>
    <name evidence="5" type="ORF">SAMN05660748_1745</name>
</gene>
<dbReference type="Pfam" id="PF08530">
    <property type="entry name" value="PepX_C"/>
    <property type="match status" value="1"/>
</dbReference>
<evidence type="ECO:0000256" key="2">
    <source>
        <dbReference type="ARBA" id="ARBA00022801"/>
    </source>
</evidence>
<dbReference type="Proteomes" id="UP000219435">
    <property type="component" value="Unassembled WGS sequence"/>
</dbReference>
<dbReference type="EMBL" id="OBQI01000002">
    <property type="protein sequence ID" value="SOC49031.1"/>
    <property type="molecule type" value="Genomic_DNA"/>
</dbReference>
<accession>A0A285V958</accession>
<dbReference type="Pfam" id="PF02129">
    <property type="entry name" value="Peptidase_S15"/>
    <property type="match status" value="1"/>
</dbReference>
<keyword evidence="3" id="KW-0732">Signal</keyword>
<dbReference type="InterPro" id="IPR008979">
    <property type="entry name" value="Galactose-bd-like_sf"/>
</dbReference>
<dbReference type="GO" id="GO:0008239">
    <property type="term" value="F:dipeptidyl-peptidase activity"/>
    <property type="evidence" value="ECO:0007669"/>
    <property type="project" value="InterPro"/>
</dbReference>
<dbReference type="PANTHER" id="PTHR22946">
    <property type="entry name" value="DIENELACTONE HYDROLASE DOMAIN-CONTAINING PROTEIN-RELATED"/>
    <property type="match status" value="1"/>
</dbReference>
<proteinExistence type="inferred from homology"/>
<dbReference type="SUPFAM" id="SSF49785">
    <property type="entry name" value="Galactose-binding domain-like"/>
    <property type="match status" value="1"/>
</dbReference>
<dbReference type="InterPro" id="IPR029058">
    <property type="entry name" value="AB_hydrolase_fold"/>
</dbReference>
<dbReference type="SMART" id="SM00939">
    <property type="entry name" value="PepX_C"/>
    <property type="match status" value="1"/>
</dbReference>
<evidence type="ECO:0000256" key="1">
    <source>
        <dbReference type="ARBA" id="ARBA00008645"/>
    </source>
</evidence>
<dbReference type="InterPro" id="IPR000383">
    <property type="entry name" value="Xaa-Pro-like_dom"/>
</dbReference>
<feature type="signal peptide" evidence="3">
    <location>
        <begin position="1"/>
        <end position="22"/>
    </location>
</feature>
<feature type="chain" id="PRO_5038937948" evidence="3">
    <location>
        <begin position="23"/>
        <end position="618"/>
    </location>
</feature>
<dbReference type="OrthoDB" id="9804819at2"/>
<dbReference type="RefSeq" id="WP_097194592.1">
    <property type="nucleotide sequence ID" value="NZ_OBQI01000002.1"/>
</dbReference>
<evidence type="ECO:0000313" key="6">
    <source>
        <dbReference type="Proteomes" id="UP000219435"/>
    </source>
</evidence>
<dbReference type="AlphaFoldDB" id="A0A285V958"/>
<evidence type="ECO:0000259" key="4">
    <source>
        <dbReference type="SMART" id="SM00939"/>
    </source>
</evidence>
<keyword evidence="2" id="KW-0378">Hydrolase</keyword>
<dbReference type="SUPFAM" id="SSF53474">
    <property type="entry name" value="alpha/beta-Hydrolases"/>
    <property type="match status" value="1"/>
</dbReference>
<dbReference type="GO" id="GO:0052689">
    <property type="term" value="F:carboxylic ester hydrolase activity"/>
    <property type="evidence" value="ECO:0007669"/>
    <property type="project" value="UniProtKB-ARBA"/>
</dbReference>
<dbReference type="PANTHER" id="PTHR22946:SF9">
    <property type="entry name" value="POLYKETIDE TRANSFERASE AF380"/>
    <property type="match status" value="1"/>
</dbReference>
<organism evidence="5 6">
    <name type="scientific">Blastococcus aggregatus</name>
    <dbReference type="NCBI Taxonomy" id="38502"/>
    <lineage>
        <taxon>Bacteria</taxon>
        <taxon>Bacillati</taxon>
        <taxon>Actinomycetota</taxon>
        <taxon>Actinomycetes</taxon>
        <taxon>Geodermatophilales</taxon>
        <taxon>Geodermatophilaceae</taxon>
        <taxon>Blastococcus</taxon>
    </lineage>
</organism>
<keyword evidence="5" id="KW-0067">ATP-binding</keyword>
<reference evidence="6" key="1">
    <citation type="submission" date="2017-08" db="EMBL/GenBank/DDBJ databases">
        <authorList>
            <person name="Varghese N."/>
            <person name="Submissions S."/>
        </authorList>
    </citation>
    <scope>NUCLEOTIDE SEQUENCE [LARGE SCALE GENOMIC DNA]</scope>
    <source>
        <strain evidence="6">DSM 4725</strain>
    </source>
</reference>
<sequence>MRRATTALLTALLAAGGTVALAPPAAATEIVPRDLTITVTGLGPENRTCQIDADLYVPAGVTARRPGPALLATNGFGGTKADQADFAQGFGEHGYVTLSYTGLGFVDGDLCPITLDDREHDGAAASQLLRFLGGDSSIVAVDDATGERVRVDQVVREDRRTKVAHDPAVGMVGGSYGGQIQFAAAAVEHAAGTDRLDAIVPMITWNDLSYSLNPDNSAIPGGSALSGSLASPNTGVFKYQWSLLFTALGLASGLQDLPALADPAQVRNLAQDNCLNFDAPVCTALAEVAATGYAGQGSVDFLRSNSVGSYTSDVRVPTLIAQGQADTLFNLQESVATYAALEAQGTPVSLMWQSWGHSGLDPQAGELDERNPENSYQGRKALAWFDHYVRDRGPAPEPVFEYYRDWVMAETGDVEQAYASAPSYPAGTERTLHLSGGGLLGGSLVESPAQVVPGVSAYGSVAPIGPNYTETAFLDQSGPVTDPPGTAIRFSTPPLTQPLDVVGSPRLTVQLDAPAVAATQGLGPGGQLVVYAKVYDVGPDGAVELPHRLISPARVTDVTKPVTIELPGIVHRFAPGHRLAVVLAGGDLAYRGSTLPQQVALATGPGRVQQLTLPVVSP</sequence>
<comment type="similarity">
    <text evidence="1">Belongs to the AB hydrolase superfamily.</text>
</comment>
<dbReference type="Gene3D" id="2.60.120.260">
    <property type="entry name" value="Galactose-binding domain-like"/>
    <property type="match status" value="1"/>
</dbReference>
<evidence type="ECO:0000313" key="5">
    <source>
        <dbReference type="EMBL" id="SOC49031.1"/>
    </source>
</evidence>
<feature type="domain" description="Xaa-Pro dipeptidyl-peptidase C-terminal" evidence="4">
    <location>
        <begin position="382"/>
        <end position="612"/>
    </location>
</feature>
<dbReference type="InterPro" id="IPR013736">
    <property type="entry name" value="Xaa-Pro_dipept_C"/>
</dbReference>
<evidence type="ECO:0000256" key="3">
    <source>
        <dbReference type="SAM" id="SignalP"/>
    </source>
</evidence>
<dbReference type="GO" id="GO:0005524">
    <property type="term" value="F:ATP binding"/>
    <property type="evidence" value="ECO:0007669"/>
    <property type="project" value="UniProtKB-KW"/>
</dbReference>
<keyword evidence="6" id="KW-1185">Reference proteome</keyword>
<protein>
    <submittedName>
        <fullName evidence="5">ABC-2 type transport system ATP-binding protein</fullName>
    </submittedName>
</protein>
<dbReference type="InterPro" id="IPR050261">
    <property type="entry name" value="FrsA_esterase"/>
</dbReference>
<dbReference type="Gene3D" id="3.40.50.1820">
    <property type="entry name" value="alpha/beta hydrolase"/>
    <property type="match status" value="2"/>
</dbReference>
<name>A0A285V958_9ACTN</name>